<feature type="transmembrane region" description="Helical" evidence="1">
    <location>
        <begin position="100"/>
        <end position="118"/>
    </location>
</feature>
<sequence>MHELYFIFGVFILLFVITDLLWTTLWVDGGAGPISSRLTTVIWKGLRFITKDRSKLLSLAGPIILVSILFMWILSIWAGWVFLFTGDENSLIDTRDDEPITWAARIYFVAYTMFTMGNGDFSPKDGFWQIATSLTTASGMLFVTLSVSYVLSVLGGVTQKRSFAEGVTGQGEKSEIIVKQGWNGKDYSNIDLFLKDYSAQLSTLTQQHKAYPILHYYHSEKTEQASAVAVVVFDEALTLFKYGIPEHRQPNKVWVREARSSVQSYLSTLNSAFIKSADHAPPPVDLESLRSAGLPVTSEKEFEQAHSKLEERRKKLLGMIRADAWKWPAEQQ</sequence>
<dbReference type="KEGG" id="pmar:B0X71_16460"/>
<proteinExistence type="predicted"/>
<gene>
    <name evidence="3" type="ORF">B0X71_16460</name>
</gene>
<keyword evidence="4" id="KW-1185">Reference proteome</keyword>
<keyword evidence="1" id="KW-0472">Membrane</keyword>
<dbReference type="OrthoDB" id="3422146at2"/>
<dbReference type="SUPFAM" id="SSF81324">
    <property type="entry name" value="Voltage-gated potassium channels"/>
    <property type="match status" value="1"/>
</dbReference>
<evidence type="ECO:0000313" key="4">
    <source>
        <dbReference type="Proteomes" id="UP000188184"/>
    </source>
</evidence>
<dbReference type="Gene3D" id="1.10.287.70">
    <property type="match status" value="1"/>
</dbReference>
<feature type="transmembrane region" description="Helical" evidence="1">
    <location>
        <begin position="56"/>
        <end position="80"/>
    </location>
</feature>
<keyword evidence="1" id="KW-0812">Transmembrane</keyword>
<feature type="domain" description="Potassium channel" evidence="2">
    <location>
        <begin position="71"/>
        <end position="154"/>
    </location>
</feature>
<accession>A0A1Q2L295</accession>
<dbReference type="AlphaFoldDB" id="A0A1Q2L295"/>
<dbReference type="EMBL" id="CP019640">
    <property type="protein sequence ID" value="AQQ54536.1"/>
    <property type="molecule type" value="Genomic_DNA"/>
</dbReference>
<evidence type="ECO:0000259" key="2">
    <source>
        <dbReference type="Pfam" id="PF07885"/>
    </source>
</evidence>
<feature type="transmembrane region" description="Helical" evidence="1">
    <location>
        <begin position="130"/>
        <end position="151"/>
    </location>
</feature>
<dbReference type="Proteomes" id="UP000188184">
    <property type="component" value="Chromosome"/>
</dbReference>
<dbReference type="Pfam" id="PF07885">
    <property type="entry name" value="Ion_trans_2"/>
    <property type="match status" value="1"/>
</dbReference>
<evidence type="ECO:0000256" key="1">
    <source>
        <dbReference type="SAM" id="Phobius"/>
    </source>
</evidence>
<protein>
    <recommendedName>
        <fullName evidence="2">Potassium channel domain-containing protein</fullName>
    </recommendedName>
</protein>
<dbReference type="RefSeq" id="WP_077590431.1">
    <property type="nucleotide sequence ID" value="NZ_CP019640.1"/>
</dbReference>
<feature type="transmembrane region" description="Helical" evidence="1">
    <location>
        <begin position="6"/>
        <end position="27"/>
    </location>
</feature>
<keyword evidence="1" id="KW-1133">Transmembrane helix</keyword>
<reference evidence="3 4" key="1">
    <citation type="submission" date="2017-02" db="EMBL/GenBank/DDBJ databases">
        <title>The complete genomic sequence of a novel cold adapted crude oil-degrading bacterium Planococcus qaidamina Y42.</title>
        <authorList>
            <person name="Yang R."/>
        </authorList>
    </citation>
    <scope>NUCLEOTIDE SEQUENCE [LARGE SCALE GENOMIC DNA]</scope>
    <source>
        <strain evidence="3 4">Y42</strain>
    </source>
</reference>
<dbReference type="InterPro" id="IPR013099">
    <property type="entry name" value="K_chnl_dom"/>
</dbReference>
<name>A0A1Q2L295_9BACL</name>
<organism evidence="3 4">
    <name type="scientific">Planococcus lenghuensis</name>
    <dbReference type="NCBI Taxonomy" id="2213202"/>
    <lineage>
        <taxon>Bacteria</taxon>
        <taxon>Bacillati</taxon>
        <taxon>Bacillota</taxon>
        <taxon>Bacilli</taxon>
        <taxon>Bacillales</taxon>
        <taxon>Caryophanaceae</taxon>
        <taxon>Planococcus</taxon>
    </lineage>
</organism>
<evidence type="ECO:0000313" key="3">
    <source>
        <dbReference type="EMBL" id="AQQ54536.1"/>
    </source>
</evidence>